<comment type="caution">
    <text evidence="15">The sequence shown here is derived from an EMBL/GenBank/DDBJ whole genome shotgun (WGS) entry which is preliminary data.</text>
</comment>
<dbReference type="PROSITE" id="PS01209">
    <property type="entry name" value="LDLRA_1"/>
    <property type="match status" value="3"/>
</dbReference>
<gene>
    <name evidence="15" type="ORF">WA026_000755</name>
</gene>
<feature type="compositionally biased region" description="Polar residues" evidence="12">
    <location>
        <begin position="840"/>
        <end position="859"/>
    </location>
</feature>
<evidence type="ECO:0000256" key="3">
    <source>
        <dbReference type="ARBA" id="ARBA00022692"/>
    </source>
</evidence>
<dbReference type="EMBL" id="JARQZJ010000121">
    <property type="protein sequence ID" value="KAK9888504.1"/>
    <property type="molecule type" value="Genomic_DNA"/>
</dbReference>
<feature type="disulfide bond" evidence="11">
    <location>
        <begin position="1786"/>
        <end position="1801"/>
    </location>
</feature>
<dbReference type="Gene3D" id="4.10.400.10">
    <property type="entry name" value="Low-density Lipoprotein Receptor"/>
    <property type="match status" value="5"/>
</dbReference>
<dbReference type="GO" id="GO:0016192">
    <property type="term" value="P:vesicle-mediated transport"/>
    <property type="evidence" value="ECO:0007669"/>
    <property type="project" value="UniProtKB-ARBA"/>
</dbReference>
<keyword evidence="9" id="KW-0675">Receptor</keyword>
<feature type="compositionally biased region" description="Basic and acidic residues" evidence="12">
    <location>
        <begin position="698"/>
        <end position="718"/>
    </location>
</feature>
<keyword evidence="6 13" id="KW-1133">Transmembrane helix</keyword>
<comment type="caution">
    <text evidence="11">Lacks conserved residue(s) required for the propagation of feature annotation.</text>
</comment>
<keyword evidence="16" id="KW-1185">Reference proteome</keyword>
<protein>
    <recommendedName>
        <fullName evidence="14">Peptidase S1 domain-containing protein</fullName>
    </recommendedName>
</protein>
<keyword evidence="7 13" id="KW-0472">Membrane</keyword>
<dbReference type="Pfam" id="PF15494">
    <property type="entry name" value="SRCR_2"/>
    <property type="match status" value="1"/>
</dbReference>
<feature type="disulfide bond" evidence="11">
    <location>
        <begin position="1706"/>
        <end position="1721"/>
    </location>
</feature>
<feature type="compositionally biased region" description="Polar residues" evidence="12">
    <location>
        <begin position="910"/>
        <end position="928"/>
    </location>
</feature>
<dbReference type="GO" id="GO:0006508">
    <property type="term" value="P:proteolysis"/>
    <property type="evidence" value="ECO:0007669"/>
    <property type="project" value="InterPro"/>
</dbReference>
<keyword evidence="8 11" id="KW-1015">Disulfide bond</keyword>
<keyword evidence="4" id="KW-0677">Repeat</keyword>
<feature type="compositionally biased region" description="Polar residues" evidence="12">
    <location>
        <begin position="822"/>
        <end position="832"/>
    </location>
</feature>
<dbReference type="InterPro" id="IPR001190">
    <property type="entry name" value="SRCR"/>
</dbReference>
<dbReference type="InterPro" id="IPR043504">
    <property type="entry name" value="Peptidase_S1_PA_chymotrypsin"/>
</dbReference>
<dbReference type="GO" id="GO:0012505">
    <property type="term" value="C:endomembrane system"/>
    <property type="evidence" value="ECO:0007669"/>
    <property type="project" value="UniProtKB-SubCell"/>
</dbReference>
<accession>A0AAW1V5X5</accession>
<evidence type="ECO:0000256" key="6">
    <source>
        <dbReference type="ARBA" id="ARBA00022989"/>
    </source>
</evidence>
<dbReference type="Proteomes" id="UP001431783">
    <property type="component" value="Unassembled WGS sequence"/>
</dbReference>
<evidence type="ECO:0000256" key="1">
    <source>
        <dbReference type="ARBA" id="ARBA00004308"/>
    </source>
</evidence>
<feature type="compositionally biased region" description="Low complexity" evidence="12">
    <location>
        <begin position="884"/>
        <end position="896"/>
    </location>
</feature>
<dbReference type="GO" id="GO:0004252">
    <property type="term" value="F:serine-type endopeptidase activity"/>
    <property type="evidence" value="ECO:0007669"/>
    <property type="project" value="InterPro"/>
</dbReference>
<keyword evidence="5" id="KW-0735">Signal-anchor</keyword>
<sequence length="2182" mass="241963">MDADSSYGGSDTAQDSTCGNENSSLENTTIISQSDTSQNDVSHNSNNLVSTISVNTEENPYYNKNEITLPVNRDETDFKSENSSTRLPHYLTTANLNINETLEHHSNLEALSKQYRSTSYLNADSESPPSHRKSGLDNPAFDDDEEAKEKQSIKSSFDQSKPYNGDLNLSVNSSIQNDEPLTEAVNLELINLKPSGKDVTGLYENGKNGMTSIPMKPDVDAELGNPYDEYFVPVNEHKKYMRGEKLYVTMDKRNVKKKSRCLCWGVCISIVLAAVIVGILAAVGVIGTKPVQEVSSRQFSGSTPEVKTGGIFGLPADLDTSDTYDETSPKYTPGPSSSTVPYPLTTDMSDISVPRALESQIKIDNMEFDQDYLDKNSSKFKELASTIEAELKETIFTEDELMYGPADIEVKVIELMEGSIIARYRITWKFKDGLHNTKDPIDENLLEERMAEKMRENHNHLSVFQINEEASMNKTMRVLDSCKIQNFGCEYKCLFNYTSAEFICICPEGEFLNENGKNCDKTAPSLLPEPTNEDKRPLEPIPEPTPEPELHAEPELIPKVYSETTPEPLAEPTSELHAEPNSEPHAEPTSEPHAEPTSEPHAEPTSEPHAEPTSEPHVEPNSEPHAEPTSEPHAEPTSEPHAEATSESHPVPTSEPHAEPSSDTHAALTSEPIAEPTSEPTSEPHAEPTSEPQAEPTSEPHAEPTSEPHAEPTSEPHAEPTSIPYVEPTSEPYAEPTSKSHVEPTSEPQAESSSEPKAEPTSEPRAEPTVKPHIEHTTHEHKEAVIVPIQEFTTDSETEESLVEQTIEPQAEPTSEPLAEPTATSEIQSSSEMILKAITEASSTPDDTSSDEILQQTTEQRSESGTEISFEKEFVTFKPPPEPQTTSSSSDQSLESITQLEELTDVNRKLNISVQAEASITSTESSGNADLGSKDSMEDFTTEEAYNTKNENMERSTQSEPLSEQESTSEPLPQFIESQSSETGTNIEDFHQNDTTTHPESKTELPLSSESNSTAEILPDFNTEMSVVETGRDMNEYMNISLEEHNQQSSNEISTLPSISVDLANISISNETIPITQITTVMPPTTLSSKVTELSNATTLKNENSTSSVVSNSSDTLQDGLITINPNLFGQNLNEEVSTESLNENVHVFNTTMEGVKLEKIIDKSNESNETQKLVEVTDQLTTPRHVEELTESTNIKISETHQDILMNEPNEYSNHLEIMSPFLPEIENDTLINSLRSDEHFVEHNMHTNLDSSDEFILTTKAPRLDNDQQNKTNPLDPNPTDAMSIDRENFIKEQVTESFPSSIEPINENVGSNFRMGKKDDSPTENVTSNDVFNESENIKTGEIITTEPIASEILNNVHSNSFFDKMEPLIDTTKQPDNLDETTFEITTIVGLITETTHSVSHDKLADVSDNIEGGFTISSAESNNIVQDSSTSNDDYNISSSTEDLIAMETTTYGMKTNPVFKFNKKSKSIKYLSEQNKLKDNMKLTEAIQQKQPDLNSKADKNLQTYEVEETVVDSTTTTKLFVTKPATINPLLFAPVEEQKELNNFSETTNTLNDIFNEDLLNKSGKIEETTSSDKEITTQMITESYKKNMNNEKYFGKELKFDEPLLTTLNEFATKSGNDVKPVTEGFSIMGFTRCESDQFQCINGTSVSNRKYCIPMVNRCDSVIDCSDGSDEINCQEEGCPNNFQCSSGQCLKRHLVCDGIVNCNDNSDEINCESWNCTLSEFSCGANDRCIPSTWKCDGRSHCKDNSDEKGCNTNECPENYFRCSEGFTCIPNAWRCDGKTDCLNAEDEKECGCKNNEFRCKIGGGCINLSQVCDGVSDCGDKSDEWKCLTLHQSTAILEAHLKNETSLICSTNWNATYSDLVCEAMGYNSAVQYEDIATPSDATNLLKIKDDANYGLSFLMNLENVSSCEKVITVKCQKSACGIKSDMLPIIGDSIHNETYNLPSLTLLYNNKQNVYCSGSLISQSWVVTAYSCLVGSLNGLDMSPDDWVIKIGGQQRMVVDFIEHPKVKYSNFYYNNDVVLVKLDRPVTLMKNVSAMCVPETTVNETQRCALAGWKNIKGEAAKMQYFHGLTMPLITIQECNSTKHYNGMMSEGEICVESKQPNNFPCYDDIGAPLLCLSEKTKMWELQGILSHSNKCEVTRHPLVYTSVNKDLVTWIENTIGQAVSANSL</sequence>
<evidence type="ECO:0000313" key="15">
    <source>
        <dbReference type="EMBL" id="KAK9888504.1"/>
    </source>
</evidence>
<keyword evidence="3 13" id="KW-0812">Transmembrane</keyword>
<keyword evidence="10" id="KW-0325">Glycoprotein</keyword>
<dbReference type="InterPro" id="IPR050685">
    <property type="entry name" value="LDLR"/>
</dbReference>
<dbReference type="CDD" id="cd00112">
    <property type="entry name" value="LDLa"/>
    <property type="match status" value="5"/>
</dbReference>
<feature type="region of interest" description="Disordered" evidence="12">
    <location>
        <begin position="1298"/>
        <end position="1332"/>
    </location>
</feature>
<dbReference type="PROSITE" id="PS50068">
    <property type="entry name" value="LDLRA_2"/>
    <property type="match status" value="5"/>
</dbReference>
<dbReference type="SUPFAM" id="SSF57424">
    <property type="entry name" value="LDL receptor-like module"/>
    <property type="match status" value="5"/>
</dbReference>
<feature type="region of interest" description="Disordered" evidence="12">
    <location>
        <begin position="119"/>
        <end position="165"/>
    </location>
</feature>
<evidence type="ECO:0000256" key="7">
    <source>
        <dbReference type="ARBA" id="ARBA00023136"/>
    </source>
</evidence>
<dbReference type="InterPro" id="IPR000082">
    <property type="entry name" value="SEA_dom"/>
</dbReference>
<evidence type="ECO:0000256" key="11">
    <source>
        <dbReference type="PROSITE-ProRule" id="PRU00124"/>
    </source>
</evidence>
<dbReference type="Pfam" id="PF01390">
    <property type="entry name" value="SEA"/>
    <property type="match status" value="1"/>
</dbReference>
<feature type="compositionally biased region" description="Polar residues" evidence="12">
    <location>
        <begin position="153"/>
        <end position="165"/>
    </location>
</feature>
<evidence type="ECO:0000313" key="16">
    <source>
        <dbReference type="Proteomes" id="UP001431783"/>
    </source>
</evidence>
<feature type="compositionally biased region" description="Basic and acidic residues" evidence="12">
    <location>
        <begin position="988"/>
        <end position="1003"/>
    </location>
</feature>
<dbReference type="Pfam" id="PF00057">
    <property type="entry name" value="Ldl_recept_a"/>
    <property type="match status" value="5"/>
</dbReference>
<feature type="region of interest" description="Disordered" evidence="12">
    <location>
        <begin position="1"/>
        <end position="26"/>
    </location>
</feature>
<proteinExistence type="predicted"/>
<evidence type="ECO:0000259" key="14">
    <source>
        <dbReference type="PROSITE" id="PS50240"/>
    </source>
</evidence>
<feature type="disulfide bond" evidence="11">
    <location>
        <begin position="1668"/>
        <end position="1683"/>
    </location>
</feature>
<evidence type="ECO:0000256" key="9">
    <source>
        <dbReference type="ARBA" id="ARBA00023170"/>
    </source>
</evidence>
<feature type="compositionally biased region" description="Basic and acidic residues" evidence="12">
    <location>
        <begin position="754"/>
        <end position="784"/>
    </location>
</feature>
<dbReference type="PRINTS" id="PR00261">
    <property type="entry name" value="LDLRECEPTOR"/>
</dbReference>
<feature type="region of interest" description="Disordered" evidence="12">
    <location>
        <begin position="565"/>
        <end position="1021"/>
    </location>
</feature>
<feature type="transmembrane region" description="Helical" evidence="13">
    <location>
        <begin position="262"/>
        <end position="287"/>
    </location>
</feature>
<evidence type="ECO:0000256" key="8">
    <source>
        <dbReference type="ARBA" id="ARBA00023157"/>
    </source>
</evidence>
<evidence type="ECO:0000256" key="4">
    <source>
        <dbReference type="ARBA" id="ARBA00022737"/>
    </source>
</evidence>
<dbReference type="InterPro" id="IPR001254">
    <property type="entry name" value="Trypsin_dom"/>
</dbReference>
<dbReference type="SMART" id="SM00192">
    <property type="entry name" value="LDLa"/>
    <property type="match status" value="5"/>
</dbReference>
<feature type="compositionally biased region" description="Polar residues" evidence="12">
    <location>
        <begin position="119"/>
        <end position="128"/>
    </location>
</feature>
<feature type="disulfide bond" evidence="11">
    <location>
        <begin position="1746"/>
        <end position="1761"/>
    </location>
</feature>
<dbReference type="PANTHER" id="PTHR24270:SF62">
    <property type="entry name" value="LOW-DENSITY LIPOPROTEIN RECEPTOR-RELATED PROTEIN 2"/>
    <property type="match status" value="1"/>
</dbReference>
<dbReference type="CDD" id="cd00190">
    <property type="entry name" value="Tryp_SPc"/>
    <property type="match status" value="1"/>
</dbReference>
<name>A0AAW1V5X5_9CUCU</name>
<evidence type="ECO:0000256" key="10">
    <source>
        <dbReference type="ARBA" id="ARBA00023180"/>
    </source>
</evidence>
<feature type="compositionally biased region" description="Basic and acidic residues" evidence="12">
    <location>
        <begin position="860"/>
        <end position="875"/>
    </location>
</feature>
<dbReference type="InterPro" id="IPR002172">
    <property type="entry name" value="LDrepeatLR_classA_rpt"/>
</dbReference>
<dbReference type="SMART" id="SM00020">
    <property type="entry name" value="Tryp_SPc"/>
    <property type="match status" value="1"/>
</dbReference>
<dbReference type="PANTHER" id="PTHR24270">
    <property type="entry name" value="LOW-DENSITY LIPOPROTEIN RECEPTOR-RELATED"/>
    <property type="match status" value="1"/>
</dbReference>
<dbReference type="Gene3D" id="2.40.10.10">
    <property type="entry name" value="Trypsin-like serine proteases"/>
    <property type="match status" value="2"/>
</dbReference>
<evidence type="ECO:0000256" key="2">
    <source>
        <dbReference type="ARBA" id="ARBA00004606"/>
    </source>
</evidence>
<feature type="disulfide bond" evidence="11">
    <location>
        <begin position="1694"/>
        <end position="1712"/>
    </location>
</feature>
<dbReference type="InterPro" id="IPR009003">
    <property type="entry name" value="Peptidase_S1_PA"/>
</dbReference>
<evidence type="ECO:0000256" key="13">
    <source>
        <dbReference type="SAM" id="Phobius"/>
    </source>
</evidence>
<reference evidence="15 16" key="1">
    <citation type="submission" date="2023-03" db="EMBL/GenBank/DDBJ databases">
        <title>Genome insight into feeding habits of ladybird beetles.</title>
        <authorList>
            <person name="Li H.-S."/>
            <person name="Huang Y.-H."/>
            <person name="Pang H."/>
        </authorList>
    </citation>
    <scope>NUCLEOTIDE SEQUENCE [LARGE SCALE GENOMIC DNA]</scope>
    <source>
        <strain evidence="15">SYSU_2023b</strain>
        <tissue evidence="15">Whole body</tissue>
    </source>
</reference>
<dbReference type="GO" id="GO:0005886">
    <property type="term" value="C:plasma membrane"/>
    <property type="evidence" value="ECO:0007669"/>
    <property type="project" value="TreeGrafter"/>
</dbReference>
<evidence type="ECO:0000256" key="5">
    <source>
        <dbReference type="ARBA" id="ARBA00022968"/>
    </source>
</evidence>
<feature type="compositionally biased region" description="Polar residues" evidence="12">
    <location>
        <begin position="1006"/>
        <end position="1015"/>
    </location>
</feature>
<feature type="compositionally biased region" description="Basic and acidic residues" evidence="12">
    <location>
        <begin position="574"/>
        <end position="646"/>
    </location>
</feature>
<dbReference type="PROSITE" id="PS50240">
    <property type="entry name" value="TRYPSIN_DOM"/>
    <property type="match status" value="1"/>
</dbReference>
<dbReference type="FunFam" id="4.10.400.10:FF:000045">
    <property type="entry name" value="Low-density lipoprotein receptor-related protein 2"/>
    <property type="match status" value="1"/>
</dbReference>
<dbReference type="InterPro" id="IPR036055">
    <property type="entry name" value="LDL_receptor-like_sf"/>
</dbReference>
<feature type="region of interest" description="Disordered" evidence="12">
    <location>
        <begin position="522"/>
        <end position="553"/>
    </location>
</feature>
<organism evidence="15 16">
    <name type="scientific">Henosepilachna vigintioctopunctata</name>
    <dbReference type="NCBI Taxonomy" id="420089"/>
    <lineage>
        <taxon>Eukaryota</taxon>
        <taxon>Metazoa</taxon>
        <taxon>Ecdysozoa</taxon>
        <taxon>Arthropoda</taxon>
        <taxon>Hexapoda</taxon>
        <taxon>Insecta</taxon>
        <taxon>Pterygota</taxon>
        <taxon>Neoptera</taxon>
        <taxon>Endopterygota</taxon>
        <taxon>Coleoptera</taxon>
        <taxon>Polyphaga</taxon>
        <taxon>Cucujiformia</taxon>
        <taxon>Coccinelloidea</taxon>
        <taxon>Coccinellidae</taxon>
        <taxon>Epilachninae</taxon>
        <taxon>Epilachnini</taxon>
        <taxon>Henosepilachna</taxon>
    </lineage>
</organism>
<dbReference type="Gene3D" id="2.10.25.10">
    <property type="entry name" value="Laminin"/>
    <property type="match status" value="1"/>
</dbReference>
<feature type="disulfide bond" evidence="11">
    <location>
        <begin position="1823"/>
        <end position="1838"/>
    </location>
</feature>
<feature type="compositionally biased region" description="Polar residues" evidence="12">
    <location>
        <begin position="944"/>
        <end position="986"/>
    </location>
</feature>
<dbReference type="SUPFAM" id="SSF50494">
    <property type="entry name" value="Trypsin-like serine proteases"/>
    <property type="match status" value="1"/>
</dbReference>
<dbReference type="InterPro" id="IPR023415">
    <property type="entry name" value="LDLR_class-A_CS"/>
</dbReference>
<comment type="subcellular location">
    <subcellularLocation>
        <location evidence="1">Endomembrane system</location>
    </subcellularLocation>
    <subcellularLocation>
        <location evidence="2">Membrane</location>
        <topology evidence="2">Single-pass type II membrane protein</topology>
    </subcellularLocation>
</comment>
<evidence type="ECO:0000256" key="12">
    <source>
        <dbReference type="SAM" id="MobiDB-lite"/>
    </source>
</evidence>
<feature type="compositionally biased region" description="Polar residues" evidence="12">
    <location>
        <begin position="7"/>
        <end position="26"/>
    </location>
</feature>
<dbReference type="Pfam" id="PF00089">
    <property type="entry name" value="Trypsin"/>
    <property type="match status" value="1"/>
</dbReference>
<feature type="domain" description="Peptidase S1" evidence="14">
    <location>
        <begin position="1941"/>
        <end position="2174"/>
    </location>
</feature>